<dbReference type="SUPFAM" id="SSF52172">
    <property type="entry name" value="CheY-like"/>
    <property type="match status" value="1"/>
</dbReference>
<name>X1SSD3_9ZZZZ</name>
<feature type="domain" description="Response regulatory" evidence="4">
    <location>
        <begin position="7"/>
        <end position="121"/>
    </location>
</feature>
<dbReference type="EMBL" id="BARW01000897">
    <property type="protein sequence ID" value="GAI70739.1"/>
    <property type="molecule type" value="Genomic_DNA"/>
</dbReference>
<dbReference type="Pfam" id="PF00072">
    <property type="entry name" value="Response_reg"/>
    <property type="match status" value="1"/>
</dbReference>
<dbReference type="InterPro" id="IPR001789">
    <property type="entry name" value="Sig_transdc_resp-reg_receiver"/>
</dbReference>
<comment type="caution">
    <text evidence="5">The sequence shown here is derived from an EMBL/GenBank/DDBJ whole genome shotgun (WGS) entry which is preliminary data.</text>
</comment>
<keyword evidence="1" id="KW-0597">Phosphoprotein</keyword>
<proteinExistence type="predicted"/>
<evidence type="ECO:0000256" key="1">
    <source>
        <dbReference type="ARBA" id="ARBA00022553"/>
    </source>
</evidence>
<dbReference type="SMART" id="SM00448">
    <property type="entry name" value="REC"/>
    <property type="match status" value="1"/>
</dbReference>
<dbReference type="Gene3D" id="3.40.50.2300">
    <property type="match status" value="1"/>
</dbReference>
<organism evidence="5">
    <name type="scientific">marine sediment metagenome</name>
    <dbReference type="NCBI Taxonomy" id="412755"/>
    <lineage>
        <taxon>unclassified sequences</taxon>
        <taxon>metagenomes</taxon>
        <taxon>ecological metagenomes</taxon>
    </lineage>
</organism>
<dbReference type="PROSITE" id="PS50110">
    <property type="entry name" value="RESPONSE_REGULATORY"/>
    <property type="match status" value="1"/>
</dbReference>
<dbReference type="GO" id="GO:0000160">
    <property type="term" value="P:phosphorelay signal transduction system"/>
    <property type="evidence" value="ECO:0007669"/>
    <property type="project" value="InterPro"/>
</dbReference>
<keyword evidence="3" id="KW-0804">Transcription</keyword>
<keyword evidence="2" id="KW-0805">Transcription regulation</keyword>
<evidence type="ECO:0000256" key="2">
    <source>
        <dbReference type="ARBA" id="ARBA00023015"/>
    </source>
</evidence>
<evidence type="ECO:0000256" key="3">
    <source>
        <dbReference type="ARBA" id="ARBA00023163"/>
    </source>
</evidence>
<dbReference type="FunFam" id="3.40.50.2300:FF:000018">
    <property type="entry name" value="DNA-binding transcriptional regulator NtrC"/>
    <property type="match status" value="1"/>
</dbReference>
<evidence type="ECO:0000313" key="5">
    <source>
        <dbReference type="EMBL" id="GAI70739.1"/>
    </source>
</evidence>
<sequence length="138" mass="15182">MAGEKVRILVVDDEEPVRNLLQRILGEAGYNVDTAANGQEALDKVSQLNAGVVLLDIKMPGMSGIEVLQQITTNWPETCVVMATAAGDAQTAVEAMKAGAYDYITKPFDRDDVVLKVQKAIEKRDLLWHMLRNLETPD</sequence>
<evidence type="ECO:0000259" key="4">
    <source>
        <dbReference type="PROSITE" id="PS50110"/>
    </source>
</evidence>
<accession>X1SSD3</accession>
<protein>
    <recommendedName>
        <fullName evidence="4">Response regulatory domain-containing protein</fullName>
    </recommendedName>
</protein>
<gene>
    <name evidence="5" type="ORF">S12H4_03261</name>
</gene>
<dbReference type="PANTHER" id="PTHR44591:SF3">
    <property type="entry name" value="RESPONSE REGULATORY DOMAIN-CONTAINING PROTEIN"/>
    <property type="match status" value="1"/>
</dbReference>
<reference evidence="5" key="1">
    <citation type="journal article" date="2014" name="Front. Microbiol.">
        <title>High frequency of phylogenetically diverse reductive dehalogenase-homologous genes in deep subseafloor sedimentary metagenomes.</title>
        <authorList>
            <person name="Kawai M."/>
            <person name="Futagami T."/>
            <person name="Toyoda A."/>
            <person name="Takaki Y."/>
            <person name="Nishi S."/>
            <person name="Hori S."/>
            <person name="Arai W."/>
            <person name="Tsubouchi T."/>
            <person name="Morono Y."/>
            <person name="Uchiyama I."/>
            <person name="Ito T."/>
            <person name="Fujiyama A."/>
            <person name="Inagaki F."/>
            <person name="Takami H."/>
        </authorList>
    </citation>
    <scope>NUCLEOTIDE SEQUENCE</scope>
    <source>
        <strain evidence="5">Expedition CK06-06</strain>
    </source>
</reference>
<dbReference type="InterPro" id="IPR050595">
    <property type="entry name" value="Bact_response_regulator"/>
</dbReference>
<dbReference type="InterPro" id="IPR011006">
    <property type="entry name" value="CheY-like_superfamily"/>
</dbReference>
<dbReference type="AlphaFoldDB" id="X1SSD3"/>
<dbReference type="PANTHER" id="PTHR44591">
    <property type="entry name" value="STRESS RESPONSE REGULATOR PROTEIN 1"/>
    <property type="match status" value="1"/>
</dbReference>